<protein>
    <submittedName>
        <fullName evidence="2">Uncharacterized protein</fullName>
    </submittedName>
</protein>
<feature type="transmembrane region" description="Helical" evidence="1">
    <location>
        <begin position="87"/>
        <end position="103"/>
    </location>
</feature>
<evidence type="ECO:0000313" key="3">
    <source>
        <dbReference type="Proteomes" id="UP001215956"/>
    </source>
</evidence>
<dbReference type="EMBL" id="JARFPL010000010">
    <property type="protein sequence ID" value="MDF0592828.1"/>
    <property type="molecule type" value="Genomic_DNA"/>
</dbReference>
<keyword evidence="1" id="KW-0472">Membrane</keyword>
<keyword evidence="1" id="KW-1133">Transmembrane helix</keyword>
<feature type="transmembrane region" description="Helical" evidence="1">
    <location>
        <begin position="115"/>
        <end position="141"/>
    </location>
</feature>
<reference evidence="2 3" key="1">
    <citation type="submission" date="2023-03" db="EMBL/GenBank/DDBJ databases">
        <title>Whole genome sequencing of Methanotrichaceae archaeon M04Ac.</title>
        <authorList>
            <person name="Khomyakova M.A."/>
            <person name="Merkel A.Y."/>
            <person name="Slobodkin A.I."/>
        </authorList>
    </citation>
    <scope>NUCLEOTIDE SEQUENCE [LARGE SCALE GENOMIC DNA]</scope>
    <source>
        <strain evidence="2 3">M04Ac</strain>
    </source>
</reference>
<feature type="transmembrane region" description="Helical" evidence="1">
    <location>
        <begin position="63"/>
        <end position="80"/>
    </location>
</feature>
<accession>A0ABT5XDV8</accession>
<organism evidence="2 3">
    <name type="scientific">Candidatus Methanocrinis alkalitolerans</name>
    <dbReference type="NCBI Taxonomy" id="3033395"/>
    <lineage>
        <taxon>Archaea</taxon>
        <taxon>Methanobacteriati</taxon>
        <taxon>Methanobacteriota</taxon>
        <taxon>Stenosarchaea group</taxon>
        <taxon>Methanomicrobia</taxon>
        <taxon>Methanotrichales</taxon>
        <taxon>Methanotrichaceae</taxon>
        <taxon>Methanocrinis</taxon>
    </lineage>
</organism>
<keyword evidence="3" id="KW-1185">Reference proteome</keyword>
<dbReference type="Proteomes" id="UP001215956">
    <property type="component" value="Unassembled WGS sequence"/>
</dbReference>
<keyword evidence="1" id="KW-0812">Transmembrane</keyword>
<gene>
    <name evidence="2" type="ORF">P0O24_04445</name>
</gene>
<dbReference type="RefSeq" id="WP_316968535.1">
    <property type="nucleotide sequence ID" value="NZ_JARFPL010000010.1"/>
</dbReference>
<evidence type="ECO:0000313" key="2">
    <source>
        <dbReference type="EMBL" id="MDF0592828.1"/>
    </source>
</evidence>
<proteinExistence type="predicted"/>
<sequence>MHSKERSESNKKFLQTRISKCFLFVLLSGIVFRTTWLEGYSTRPKWLPSAVPNKTVVHMKRDLRIWGSVIVAIGISGIMLSGFMDPVWGIVLVIFGASALGIQERSMFVPLGMALIFAGLINVTVGGFGIESIFGLLLIVLGAQEIRTIRTYGSKAA</sequence>
<comment type="caution">
    <text evidence="2">The sequence shown here is derived from an EMBL/GenBank/DDBJ whole genome shotgun (WGS) entry which is preliminary data.</text>
</comment>
<name>A0ABT5XDV8_9EURY</name>
<evidence type="ECO:0000256" key="1">
    <source>
        <dbReference type="SAM" id="Phobius"/>
    </source>
</evidence>